<dbReference type="EMBL" id="LFEH01000130">
    <property type="protein sequence ID" value="KMS70688.1"/>
    <property type="molecule type" value="Genomic_DNA"/>
</dbReference>
<protein>
    <submittedName>
        <fullName evidence="1">Uncharacterized protein</fullName>
    </submittedName>
</protein>
<dbReference type="Proteomes" id="UP000035016">
    <property type="component" value="Chromosome Chromosome"/>
</dbReference>
<dbReference type="RefSeq" id="WP_047122429.1">
    <property type="nucleotide sequence ID" value="NZ_AZSD01000282.1"/>
</dbReference>
<dbReference type="Proteomes" id="UP000037274">
    <property type="component" value="Unassembled WGS sequence"/>
</dbReference>
<evidence type="ECO:0000313" key="1">
    <source>
        <dbReference type="EMBL" id="CQR61094.1"/>
    </source>
</evidence>
<evidence type="ECO:0000313" key="2">
    <source>
        <dbReference type="EMBL" id="KMS70688.1"/>
    </source>
</evidence>
<dbReference type="KEGG" id="sle:sle_16320"/>
<proteinExistence type="predicted"/>
<keyword evidence="4" id="KW-1185">Reference proteome</keyword>
<accession>A0A0F7VMI3</accession>
<organism evidence="1 3">
    <name type="scientific">Streptomyces leeuwenhoekii</name>
    <dbReference type="NCBI Taxonomy" id="1437453"/>
    <lineage>
        <taxon>Bacteria</taxon>
        <taxon>Bacillati</taxon>
        <taxon>Actinomycetota</taxon>
        <taxon>Actinomycetes</taxon>
        <taxon>Kitasatosporales</taxon>
        <taxon>Streptomycetaceae</taxon>
        <taxon>Streptomyces</taxon>
    </lineage>
</organism>
<reference evidence="2 4" key="2">
    <citation type="submission" date="2015-06" db="EMBL/GenBank/DDBJ databases">
        <title>Draft genome sequence of Streptomyces leeuwenhoekii C58, which produces the novel lasso peptide, chaxapeptin.</title>
        <authorList>
            <person name="Yi Y."/>
            <person name="Hai D."/>
            <person name="Jaspars M."/>
            <person name="Sheng H."/>
            <person name="Rateb M.E."/>
            <person name="Bull A."/>
            <person name="Goodfellow M."/>
            <person name="Asenjo J.A."/>
            <person name="Ebel R."/>
        </authorList>
    </citation>
    <scope>NUCLEOTIDE SEQUENCE [LARGE SCALE GENOMIC DNA]</scope>
    <source>
        <strain evidence="2 4">C58</strain>
    </source>
</reference>
<evidence type="ECO:0000313" key="4">
    <source>
        <dbReference type="Proteomes" id="UP000037274"/>
    </source>
</evidence>
<gene>
    <name evidence="1" type="primary">sle_16320</name>
    <name evidence="2" type="ORF">ACH49_25335</name>
</gene>
<name>A0A0F7VMI3_STRLW</name>
<sequence>MDLANSPNLEEVFGQAPLRPRFYSISGITAATKWWRDELDEETLQCYLGTSEEHAAPGHMSRMKTVIIGDLGPDLPFVLDYRDSFADPSVAFLGEGDAWRRVSDNVRALLAMLDGQRPDA</sequence>
<dbReference type="AlphaFoldDB" id="A0A0F7VMI3"/>
<dbReference type="EMBL" id="LN831790">
    <property type="protein sequence ID" value="CQR61094.1"/>
    <property type="molecule type" value="Genomic_DNA"/>
</dbReference>
<reference evidence="1 3" key="1">
    <citation type="submission" date="2015-02" db="EMBL/GenBank/DDBJ databases">
        <authorList>
            <person name="Gomez-Escribano P.J."/>
        </authorList>
    </citation>
    <scope>NUCLEOTIDE SEQUENCE [LARGE SCALE GENOMIC DNA]</scope>
    <source>
        <strain evidence="1">C34</strain>
        <strain evidence="3">C34 (DSM 42122 / NRRL B-24963)</strain>
    </source>
</reference>
<evidence type="ECO:0000313" key="3">
    <source>
        <dbReference type="Proteomes" id="UP000035016"/>
    </source>
</evidence>
<dbReference type="PATRIC" id="fig|1437453.5.peg.1106"/>